<dbReference type="STRING" id="1437824.BN940_04121"/>
<dbReference type="OrthoDB" id="8657297at2"/>
<reference evidence="1 2" key="1">
    <citation type="journal article" date="2014" name="BMC Microbiol.">
        <title>The oxygen-independent metabolism of cyclic monoterpenes in Castellaniella defragrans 65Phen.</title>
        <authorList>
            <person name="Petasch J."/>
            <person name="Disch E.M."/>
            <person name="Markert S."/>
            <person name="Becher D."/>
            <person name="Schweder T."/>
            <person name="Huttel B."/>
            <person name="Reinhardt R."/>
            <person name="Harder J."/>
        </authorList>
    </citation>
    <scope>NUCLEOTIDE SEQUENCE [LARGE SCALE GENOMIC DNA]</scope>
    <source>
        <strain evidence="1">65Phen</strain>
    </source>
</reference>
<proteinExistence type="predicted"/>
<dbReference type="Pfam" id="PF17001">
    <property type="entry name" value="T3SS_basalb_I"/>
    <property type="match status" value="1"/>
</dbReference>
<accession>W8WUC8</accession>
<keyword evidence="2" id="KW-1185">Reference proteome</keyword>
<dbReference type="EMBL" id="HG916765">
    <property type="protein sequence ID" value="CDM23298.1"/>
    <property type="molecule type" value="Genomic_DNA"/>
</dbReference>
<gene>
    <name evidence="1" type="ORF">BN940_04121</name>
</gene>
<dbReference type="eggNOG" id="ENOG5032QRS">
    <property type="taxonomic scope" value="Bacteria"/>
</dbReference>
<dbReference type="HOGENOM" id="CLU_153638_0_0_4"/>
<dbReference type="NCBIfam" id="TIGR02497">
    <property type="entry name" value="yscI_hrpB_dom"/>
    <property type="match status" value="1"/>
</dbReference>
<organism evidence="1 2">
    <name type="scientific">Castellaniella defragrans (strain DSM 12143 / CCUG 39792 / 65Phen)</name>
    <name type="common">Alcaligenes defragrans</name>
    <dbReference type="NCBI Taxonomy" id="1437824"/>
    <lineage>
        <taxon>Bacteria</taxon>
        <taxon>Pseudomonadati</taxon>
        <taxon>Pseudomonadota</taxon>
        <taxon>Betaproteobacteria</taxon>
        <taxon>Burkholderiales</taxon>
        <taxon>Alcaligenaceae</taxon>
        <taxon>Castellaniella</taxon>
    </lineage>
</organism>
<evidence type="ECO:0000313" key="1">
    <source>
        <dbReference type="EMBL" id="CDM23298.1"/>
    </source>
</evidence>
<protein>
    <submittedName>
        <fullName evidence="1">Putative type III secretion protein</fullName>
    </submittedName>
</protein>
<dbReference type="Proteomes" id="UP000019805">
    <property type="component" value="Chromosome"/>
</dbReference>
<dbReference type="InterPro" id="IPR012670">
    <property type="entry name" value="T3SS_YscI/HrpB"/>
</dbReference>
<name>W8WUC8_CASD6</name>
<evidence type="ECO:0000313" key="2">
    <source>
        <dbReference type="Proteomes" id="UP000019805"/>
    </source>
</evidence>
<dbReference type="AlphaFoldDB" id="W8WUC8"/>
<dbReference type="RefSeq" id="WP_043680375.1">
    <property type="nucleotide sequence ID" value="NZ_HG916765.1"/>
</dbReference>
<dbReference type="KEGG" id="cdn:BN940_04121"/>
<dbReference type="GO" id="GO:0030254">
    <property type="term" value="P:protein secretion by the type III secretion system"/>
    <property type="evidence" value="ECO:0007669"/>
    <property type="project" value="InterPro"/>
</dbReference>
<sequence>MEIAALTAALGAQALPAATPAARAEPASLATERFNALMNAPLEPQLGSVPAALQSAFAAPLPDAVPTLGGQILSGLRSMATDFSGKWQDIAHSMDGLGTRPAVSDMLRLQTELLQVSVQYELVGKAVARSTQNIDTMVRMS</sequence>